<evidence type="ECO:0000313" key="2">
    <source>
        <dbReference type="Proteomes" id="UP000225448"/>
    </source>
</evidence>
<gene>
    <name evidence="1" type="ORF">PHABIO_52</name>
</gene>
<organism evidence="1 2">
    <name type="scientific">Pseudomonas phage Phabio</name>
    <dbReference type="NCBI Taxonomy" id="2006668"/>
    <lineage>
        <taxon>Viruses</taxon>
        <taxon>Duplodnaviria</taxon>
        <taxon>Heunggongvirae</taxon>
        <taxon>Uroviricota</taxon>
        <taxon>Caudoviricetes</taxon>
        <taxon>Chimalliviridae</taxon>
        <taxon>Phabiovirus</taxon>
        <taxon>Phabiovirus phabio</taxon>
    </lineage>
</organism>
<accession>A0A1Y0SY61</accession>
<proteinExistence type="predicted"/>
<evidence type="ECO:0000313" key="1">
    <source>
        <dbReference type="EMBL" id="ARV76683.1"/>
    </source>
</evidence>
<name>A0A1Y0SY61_9CAUD</name>
<dbReference type="Proteomes" id="UP000225448">
    <property type="component" value="Segment"/>
</dbReference>
<protein>
    <submittedName>
        <fullName evidence="1">Uncharacterized protein</fullName>
    </submittedName>
</protein>
<reference evidence="1 2" key="1">
    <citation type="submission" date="2017-05" db="EMBL/GenBank/DDBJ databases">
        <authorList>
            <person name="Song R."/>
            <person name="Chenine A.L."/>
            <person name="Ruprecht R.M."/>
        </authorList>
    </citation>
    <scope>NUCLEOTIDE SEQUENCE [LARGE SCALE GENOMIC DNA]</scope>
</reference>
<keyword evidence="2" id="KW-1185">Reference proteome</keyword>
<dbReference type="EMBL" id="MF042360">
    <property type="protein sequence ID" value="ARV76683.1"/>
    <property type="molecule type" value="Genomic_DNA"/>
</dbReference>
<sequence>MSTLLASASLTIFMGVSSTFGGITSASYSMTHWPSMETCIQAVNKEVDTVASRFTITELERLKEGEYGKSVKYGNTLITYHCRPLENK</sequence>